<accession>A0A0R1WP54</accession>
<comment type="pathway">
    <text evidence="1 11">Pyrimidine metabolism; UMP biosynthesis via de novo pathway; (S)-dihydroorotate from bicarbonate: step 1/3.</text>
</comment>
<comment type="similarity">
    <text evidence="3 11">Belongs to the CarA family.</text>
</comment>
<feature type="binding site" evidence="11">
    <location>
        <position position="292"/>
    </location>
    <ligand>
        <name>L-glutamine</name>
        <dbReference type="ChEBI" id="CHEBI:58359"/>
    </ligand>
</feature>
<evidence type="ECO:0000256" key="2">
    <source>
        <dbReference type="ARBA" id="ARBA00005077"/>
    </source>
</evidence>
<dbReference type="SUPFAM" id="SSF52317">
    <property type="entry name" value="Class I glutamine amidotransferase-like"/>
    <property type="match status" value="1"/>
</dbReference>
<dbReference type="Gene3D" id="3.50.30.20">
    <property type="entry name" value="Carbamoyl-phosphate synthase small subunit, N-terminal domain"/>
    <property type="match status" value="1"/>
</dbReference>
<comment type="catalytic activity">
    <reaction evidence="9 11">
        <text>hydrogencarbonate + L-glutamine + 2 ATP + H2O = carbamoyl phosphate + L-glutamate + 2 ADP + phosphate + 2 H(+)</text>
        <dbReference type="Rhea" id="RHEA:18633"/>
        <dbReference type="ChEBI" id="CHEBI:15377"/>
        <dbReference type="ChEBI" id="CHEBI:15378"/>
        <dbReference type="ChEBI" id="CHEBI:17544"/>
        <dbReference type="ChEBI" id="CHEBI:29985"/>
        <dbReference type="ChEBI" id="CHEBI:30616"/>
        <dbReference type="ChEBI" id="CHEBI:43474"/>
        <dbReference type="ChEBI" id="CHEBI:58228"/>
        <dbReference type="ChEBI" id="CHEBI:58359"/>
        <dbReference type="ChEBI" id="CHEBI:456216"/>
        <dbReference type="EC" id="6.3.5.5"/>
    </reaction>
</comment>
<dbReference type="SMART" id="SM01097">
    <property type="entry name" value="CPSase_sm_chain"/>
    <property type="match status" value="1"/>
</dbReference>
<comment type="subunit">
    <text evidence="11">Composed of two chains; the small (or glutamine) chain promotes the hydrolysis of glutamine to ammonia, which is used by the large (or ammonia) chain to synthesize carbamoyl phosphate. Tetramer of heterodimers (alpha,beta)4.</text>
</comment>
<feature type="binding site" evidence="11">
    <location>
        <position position="220"/>
    </location>
    <ligand>
        <name>L-glutamine</name>
        <dbReference type="ChEBI" id="CHEBI:58359"/>
    </ligand>
</feature>
<dbReference type="PROSITE" id="PS51273">
    <property type="entry name" value="GATASE_TYPE_1"/>
    <property type="match status" value="1"/>
</dbReference>
<proteinExistence type="inferred from homology"/>
<dbReference type="NCBIfam" id="NF009475">
    <property type="entry name" value="PRK12838.1"/>
    <property type="match status" value="1"/>
</dbReference>
<dbReference type="GO" id="GO:0006207">
    <property type="term" value="P:'de novo' pyrimidine nucleobase biosynthetic process"/>
    <property type="evidence" value="ECO:0007669"/>
    <property type="project" value="InterPro"/>
</dbReference>
<keyword evidence="4 11" id="KW-0436">Ligase</keyword>
<feature type="binding site" evidence="11">
    <location>
        <position position="248"/>
    </location>
    <ligand>
        <name>L-glutamine</name>
        <dbReference type="ChEBI" id="CHEBI:58359"/>
    </ligand>
</feature>
<dbReference type="UniPathway" id="UPA00068">
    <property type="reaction ID" value="UER00171"/>
</dbReference>
<dbReference type="PRINTS" id="PR00099">
    <property type="entry name" value="CPSGATASE"/>
</dbReference>
<keyword evidence="11" id="KW-0055">Arginine biosynthesis</keyword>
<dbReference type="GO" id="GO:0006541">
    <property type="term" value="P:glutamine metabolic process"/>
    <property type="evidence" value="ECO:0007669"/>
    <property type="project" value="InterPro"/>
</dbReference>
<feature type="active site" evidence="11">
    <location>
        <position position="334"/>
    </location>
</feature>
<evidence type="ECO:0000256" key="8">
    <source>
        <dbReference type="ARBA" id="ARBA00022975"/>
    </source>
</evidence>
<organism evidence="13 14">
    <name type="scientific">Limosilactobacillus oris DSM 4864</name>
    <dbReference type="NCBI Taxonomy" id="1423779"/>
    <lineage>
        <taxon>Bacteria</taxon>
        <taxon>Bacillati</taxon>
        <taxon>Bacillota</taxon>
        <taxon>Bacilli</taxon>
        <taxon>Lactobacillales</taxon>
        <taxon>Lactobacillaceae</taxon>
        <taxon>Limosilactobacillus</taxon>
    </lineage>
</organism>
<dbReference type="Pfam" id="PF00988">
    <property type="entry name" value="CPSase_sm_chain"/>
    <property type="match status" value="1"/>
</dbReference>
<evidence type="ECO:0000256" key="11">
    <source>
        <dbReference type="HAMAP-Rule" id="MF_01209"/>
    </source>
</evidence>
<dbReference type="NCBIfam" id="TIGR01368">
    <property type="entry name" value="CPSaseIIsmall"/>
    <property type="match status" value="1"/>
</dbReference>
<dbReference type="InterPro" id="IPR029062">
    <property type="entry name" value="Class_I_gatase-like"/>
</dbReference>
<dbReference type="FunFam" id="3.50.30.20:FF:000001">
    <property type="entry name" value="Carbamoyl-phosphate synthase small chain"/>
    <property type="match status" value="1"/>
</dbReference>
<dbReference type="PRINTS" id="PR00097">
    <property type="entry name" value="ANTSNTHASEII"/>
</dbReference>
<dbReference type="PANTHER" id="PTHR43418:SF7">
    <property type="entry name" value="CARBAMOYL-PHOSPHATE SYNTHASE SMALL CHAIN"/>
    <property type="match status" value="1"/>
</dbReference>
<dbReference type="Pfam" id="PF00117">
    <property type="entry name" value="GATase"/>
    <property type="match status" value="1"/>
</dbReference>
<dbReference type="PRINTS" id="PR00096">
    <property type="entry name" value="GATASE"/>
</dbReference>
<evidence type="ECO:0000313" key="13">
    <source>
        <dbReference type="EMBL" id="KRM16870.1"/>
    </source>
</evidence>
<evidence type="ECO:0000256" key="3">
    <source>
        <dbReference type="ARBA" id="ARBA00007800"/>
    </source>
</evidence>
<feature type="active site" description="Nucleophile" evidence="11">
    <location>
        <position position="247"/>
    </location>
</feature>
<dbReference type="GO" id="GO:0004088">
    <property type="term" value="F:carbamoyl-phosphate synthase (glutamine-hydrolyzing) activity"/>
    <property type="evidence" value="ECO:0007669"/>
    <property type="project" value="UniProtKB-UniRule"/>
</dbReference>
<reference evidence="13 14" key="1">
    <citation type="journal article" date="2015" name="Genome Announc.">
        <title>Expanding the biotechnology potential of lactobacilli through comparative genomics of 213 strains and associated genera.</title>
        <authorList>
            <person name="Sun Z."/>
            <person name="Harris H.M."/>
            <person name="McCann A."/>
            <person name="Guo C."/>
            <person name="Argimon S."/>
            <person name="Zhang W."/>
            <person name="Yang X."/>
            <person name="Jeffery I.B."/>
            <person name="Cooney J.C."/>
            <person name="Kagawa T.F."/>
            <person name="Liu W."/>
            <person name="Song Y."/>
            <person name="Salvetti E."/>
            <person name="Wrobel A."/>
            <person name="Rasinkangas P."/>
            <person name="Parkhill J."/>
            <person name="Rea M.C."/>
            <person name="O'Sullivan O."/>
            <person name="Ritari J."/>
            <person name="Douillard F.P."/>
            <person name="Paul Ross R."/>
            <person name="Yang R."/>
            <person name="Briner A.E."/>
            <person name="Felis G.E."/>
            <person name="de Vos W.M."/>
            <person name="Barrangou R."/>
            <person name="Klaenhammer T.R."/>
            <person name="Caufield P.W."/>
            <person name="Cui Y."/>
            <person name="Zhang H."/>
            <person name="O'Toole P.W."/>
        </authorList>
    </citation>
    <scope>NUCLEOTIDE SEQUENCE [LARGE SCALE GENOMIC DNA]</scope>
    <source>
        <strain evidence="13 14">DSM 4864</strain>
    </source>
</reference>
<name>A0A0R1WP54_9LACO</name>
<dbReference type="GO" id="GO:0006526">
    <property type="term" value="P:L-arginine biosynthetic process"/>
    <property type="evidence" value="ECO:0007669"/>
    <property type="project" value="UniProtKB-UniRule"/>
</dbReference>
<feature type="binding site" evidence="11">
    <location>
        <position position="251"/>
    </location>
    <ligand>
        <name>L-glutamine</name>
        <dbReference type="ChEBI" id="CHEBI:58359"/>
    </ligand>
</feature>
<dbReference type="InterPro" id="IPR002474">
    <property type="entry name" value="CarbamoylP_synth_ssu_N"/>
</dbReference>
<dbReference type="HAMAP" id="MF_01209">
    <property type="entry name" value="CPSase_S_chain"/>
    <property type="match status" value="1"/>
</dbReference>
<protein>
    <recommendedName>
        <fullName evidence="11">Carbamoyl phosphate synthase small chain</fullName>
        <ecNumber evidence="11">6.3.5.5</ecNumber>
    </recommendedName>
    <alternativeName>
        <fullName evidence="11">Carbamoyl phosphate synthetase glutamine chain</fullName>
    </alternativeName>
</protein>
<sequence>MMERYLVLEDGSVYAGEAFGADRSTLGEVVFTTGMTGYQEAITDQSYANQILVFTNPLIGNYGVNLDDYESLEPQIKGVICHQVARRPSNWRMQDTLPHFLSHRSIPGIQGIDTRELVRKLRHHGTLRGAIVDSVANLEDIVKKLQTAAPTANIISQVSTKSPYPNPGTKRNIVVIDFGIKHSILRELAERECNVIVLPYTATAEEILNLKPDGILLSNGPGDPEEMQAAAKMVAEVEKHLPLFGICMGHQVFALANGAKTYKMKFGHRGFNHPVRNIATGEIDFTSQNHGYAVDPASVDAKKLLVTHMEVNDGTVEGLRHKQYPAFSVQFHPDAAPGPHDADSLFDDFISMVDQQRSERTNA</sequence>
<feature type="binding site" evidence="11">
    <location>
        <position position="289"/>
    </location>
    <ligand>
        <name>L-glutamine</name>
        <dbReference type="ChEBI" id="CHEBI:58359"/>
    </ligand>
</feature>
<evidence type="ECO:0000313" key="14">
    <source>
        <dbReference type="Proteomes" id="UP000050973"/>
    </source>
</evidence>
<feature type="binding site" evidence="11">
    <location>
        <position position="291"/>
    </location>
    <ligand>
        <name>L-glutamine</name>
        <dbReference type="ChEBI" id="CHEBI:58359"/>
    </ligand>
</feature>
<dbReference type="Proteomes" id="UP000050973">
    <property type="component" value="Unassembled WGS sequence"/>
</dbReference>
<keyword evidence="5 11" id="KW-0547">Nucleotide-binding</keyword>
<feature type="binding site" evidence="11">
    <location>
        <position position="222"/>
    </location>
    <ligand>
        <name>L-glutamine</name>
        <dbReference type="ChEBI" id="CHEBI:58359"/>
    </ligand>
</feature>
<dbReference type="InterPro" id="IPR035686">
    <property type="entry name" value="CPSase_GATase1"/>
</dbReference>
<comment type="catalytic activity">
    <reaction evidence="10 11">
        <text>L-glutamine + H2O = L-glutamate + NH4(+)</text>
        <dbReference type="Rhea" id="RHEA:15889"/>
        <dbReference type="ChEBI" id="CHEBI:15377"/>
        <dbReference type="ChEBI" id="CHEBI:28938"/>
        <dbReference type="ChEBI" id="CHEBI:29985"/>
        <dbReference type="ChEBI" id="CHEBI:58359"/>
    </reaction>
</comment>
<dbReference type="GO" id="GO:0005524">
    <property type="term" value="F:ATP binding"/>
    <property type="evidence" value="ECO:0007669"/>
    <property type="project" value="UniProtKB-UniRule"/>
</dbReference>
<feature type="domain" description="Carbamoyl-phosphate synthase small subunit N-terminal" evidence="12">
    <location>
        <begin position="2"/>
        <end position="132"/>
    </location>
</feature>
<comment type="function">
    <text evidence="11">Small subunit of the glutamine-dependent carbamoyl phosphate synthetase (CPSase). CPSase catalyzes the formation of carbamoyl phosphate from the ammonia moiety of glutamine, carbonate, and phosphate donated by ATP, constituting the first step of 2 biosynthetic pathways, one leading to arginine and/or urea and the other to pyrimidine nucleotides. The small subunit (glutamine amidotransferase) binds and cleaves glutamine to supply the large subunit with the substrate ammonia.</text>
</comment>
<keyword evidence="6 11" id="KW-0067">ATP-binding</keyword>
<dbReference type="SUPFAM" id="SSF52021">
    <property type="entry name" value="Carbamoyl phosphate synthetase, small subunit N-terminal domain"/>
    <property type="match status" value="1"/>
</dbReference>
<evidence type="ECO:0000256" key="9">
    <source>
        <dbReference type="ARBA" id="ARBA00048816"/>
    </source>
</evidence>
<dbReference type="GO" id="GO:0004359">
    <property type="term" value="F:glutaminase activity"/>
    <property type="evidence" value="ECO:0007669"/>
    <property type="project" value="RHEA"/>
</dbReference>
<dbReference type="InterPro" id="IPR006274">
    <property type="entry name" value="CarbamoylP_synth_ssu"/>
</dbReference>
<keyword evidence="11" id="KW-0028">Amino-acid biosynthesis</keyword>
<dbReference type="PATRIC" id="fig|1423779.3.peg.27"/>
<dbReference type="PANTHER" id="PTHR43418">
    <property type="entry name" value="MULTIFUNCTIONAL TRYPTOPHAN BIOSYNTHESIS PROTEIN-RELATED"/>
    <property type="match status" value="1"/>
</dbReference>
<keyword evidence="7 11" id="KW-0315">Glutamine amidotransferase</keyword>
<dbReference type="EC" id="6.3.5.5" evidence="11"/>
<keyword evidence="8 11" id="KW-0665">Pyrimidine biosynthesis</keyword>
<dbReference type="GO" id="GO:0044205">
    <property type="term" value="P:'de novo' UMP biosynthetic process"/>
    <property type="evidence" value="ECO:0007669"/>
    <property type="project" value="UniProtKB-UniRule"/>
</dbReference>
<feature type="active site" evidence="11">
    <location>
        <position position="332"/>
    </location>
</feature>
<dbReference type="EMBL" id="AZGE01000001">
    <property type="protein sequence ID" value="KRM16870.1"/>
    <property type="molecule type" value="Genomic_DNA"/>
</dbReference>
<dbReference type="CDD" id="cd01744">
    <property type="entry name" value="GATase1_CPSase"/>
    <property type="match status" value="1"/>
</dbReference>
<comment type="caution">
    <text evidence="13">The sequence shown here is derived from an EMBL/GenBank/DDBJ whole genome shotgun (WGS) entry which is preliminary data.</text>
</comment>
<evidence type="ECO:0000256" key="5">
    <source>
        <dbReference type="ARBA" id="ARBA00022741"/>
    </source>
</evidence>
<dbReference type="InterPro" id="IPR050472">
    <property type="entry name" value="Anth_synth/Amidotransfase"/>
</dbReference>
<evidence type="ECO:0000259" key="12">
    <source>
        <dbReference type="SMART" id="SM01097"/>
    </source>
</evidence>
<comment type="pathway">
    <text evidence="2 11">Amino-acid biosynthesis; L-arginine biosynthesis; carbamoyl phosphate from bicarbonate: step 1/1.</text>
</comment>
<evidence type="ECO:0000256" key="10">
    <source>
        <dbReference type="ARBA" id="ARBA00049285"/>
    </source>
</evidence>
<evidence type="ECO:0000256" key="6">
    <source>
        <dbReference type="ARBA" id="ARBA00022840"/>
    </source>
</evidence>
<evidence type="ECO:0000256" key="7">
    <source>
        <dbReference type="ARBA" id="ARBA00022962"/>
    </source>
</evidence>
<dbReference type="InterPro" id="IPR017926">
    <property type="entry name" value="GATASE"/>
</dbReference>
<dbReference type="AlphaFoldDB" id="A0A0R1WP54"/>
<dbReference type="InterPro" id="IPR036480">
    <property type="entry name" value="CarbP_synth_ssu_N_sf"/>
</dbReference>
<evidence type="ECO:0000256" key="4">
    <source>
        <dbReference type="ARBA" id="ARBA00022598"/>
    </source>
</evidence>
<gene>
    <name evidence="11" type="primary">carA</name>
    <name evidence="13" type="ORF">FC49_GL000026</name>
</gene>
<dbReference type="Gene3D" id="3.40.50.880">
    <property type="match status" value="1"/>
</dbReference>
<feature type="region of interest" description="CPSase" evidence="11">
    <location>
        <begin position="1"/>
        <end position="171"/>
    </location>
</feature>
<dbReference type="FunFam" id="3.40.50.880:FF:000029">
    <property type="entry name" value="Carbamoyl-phosphate synthase small chain"/>
    <property type="match status" value="1"/>
</dbReference>
<evidence type="ECO:0000256" key="1">
    <source>
        <dbReference type="ARBA" id="ARBA00004812"/>
    </source>
</evidence>
<feature type="binding site" evidence="11">
    <location>
        <position position="46"/>
    </location>
    <ligand>
        <name>L-glutamine</name>
        <dbReference type="ChEBI" id="CHEBI:58359"/>
    </ligand>
</feature>
<dbReference type="UniPathway" id="UPA00070">
    <property type="reaction ID" value="UER00115"/>
</dbReference>